<keyword evidence="1" id="KW-0547">Nucleotide-binding</keyword>
<dbReference type="PANTHER" id="PTHR43788:SF6">
    <property type="entry name" value="DNA HELICASE B"/>
    <property type="match status" value="1"/>
</dbReference>
<dbReference type="AlphaFoldDB" id="A0A0K1P883"/>
<evidence type="ECO:0000256" key="1">
    <source>
        <dbReference type="ARBA" id="ARBA00022741"/>
    </source>
</evidence>
<dbReference type="NCBIfam" id="TIGR01447">
    <property type="entry name" value="recD"/>
    <property type="match status" value="1"/>
</dbReference>
<dbReference type="RefSeq" id="WP_050724261.1">
    <property type="nucleotide sequence ID" value="NZ_CP012332.1"/>
</dbReference>
<dbReference type="HAMAP" id="MF_01487">
    <property type="entry name" value="RecD"/>
    <property type="match status" value="1"/>
</dbReference>
<reference evidence="4 5" key="1">
    <citation type="submission" date="2015-08" db="EMBL/GenBank/DDBJ databases">
        <authorList>
            <person name="Babu N.S."/>
            <person name="Beckwith C.J."/>
            <person name="Beseler K.G."/>
            <person name="Brison A."/>
            <person name="Carone J.V."/>
            <person name="Caskin T.P."/>
            <person name="Diamond M."/>
            <person name="Durham M.E."/>
            <person name="Foxe J.M."/>
            <person name="Go M."/>
            <person name="Henderson B.A."/>
            <person name="Jones I.B."/>
            <person name="McGettigan J.A."/>
            <person name="Micheletti S.J."/>
            <person name="Nasrallah M.E."/>
            <person name="Ortiz D."/>
            <person name="Piller C.R."/>
            <person name="Privatt S.R."/>
            <person name="Schneider S.L."/>
            <person name="Sharp S."/>
            <person name="Smith T.C."/>
            <person name="Stanton J.D."/>
            <person name="Ullery H.E."/>
            <person name="Wilson R.J."/>
            <person name="Serrano M.G."/>
            <person name="Buck G."/>
            <person name="Lee V."/>
            <person name="Wang Y."/>
            <person name="Carvalho R."/>
            <person name="Voegtly L."/>
            <person name="Shi R."/>
            <person name="Duckworth R."/>
            <person name="Johnson A."/>
            <person name="Loviza R."/>
            <person name="Walstead R."/>
            <person name="Shah Z."/>
            <person name="Kiflezghi M."/>
            <person name="Wade K."/>
            <person name="Ball S.L."/>
            <person name="Bradley K.W."/>
            <person name="Asai D.J."/>
            <person name="Bowman C.A."/>
            <person name="Russell D.A."/>
            <person name="Pope W.H."/>
            <person name="Jacobs-Sera D."/>
            <person name="Hendrix R.W."/>
            <person name="Hatfull G.F."/>
        </authorList>
    </citation>
    <scope>NUCLEOTIDE SEQUENCE [LARGE SCALE GENOMIC DNA]</scope>
    <source>
        <strain evidence="4 5">DSM 27710</strain>
    </source>
</reference>
<accession>A0A0K1P883</accession>
<sequence length="667" mass="73152">MNDEIRLSPLGAARPRLLRGLLRGMGRGARGEAAPEVPSELEEAVARCELEGRTLHQAWELVRCGQGLSAVERRGLFFLAVAALVSQGRGSTRLPTSDGSLDRLLGDLRATAADRAQVVALLAEARGQGPRLRAIFGVPGDYKPLLLGDDHLCLQRMFHFEERLVASLRDRMSIPPLEPASPDALRDVLDRAPTISGKKAALSDEQQEAVLAALRLPLAVITGGPGTGKTSIVVSILRMLARQGVAPERIALAAPTGKAAFRMAESIRKYLLALADPAAADLALIASCPEPRTLHRLLGYSPVRESFLHHENNPLAEEVVIVDEASMIDLVLMDRLVRSIRPGARLVLLGDSEQLPSVDAGAVLRDLVPPPGVTDSRSRFSVRLTRSYRMDPSDPSGRNVLSVARAINEGRAPFDGEEPVRLRQSAEELAFEKVELLQGDLGPFLRRWHDEKIRGLPSFAERVKREWRWEDGRFVAGDEEELRILFRHFESLRLLCVTRETPRTGTEAVNAELHALVAGRSSSREAAFLPGEPVMMQRNDYERGLFNGDQGLVLRVREAGAAGHHFRAVFPKGEGFAVFHLDGLRAHLRLSYAMTVHKSQGSEFDVLGLILPENPMPLLTREILYTAVTRSRRGVAIVGSREVLEKGAAARLERHSGVAQKLRSLEG</sequence>
<dbReference type="GO" id="GO:0009338">
    <property type="term" value="C:exodeoxyribonuclease V complex"/>
    <property type="evidence" value="ECO:0007669"/>
    <property type="project" value="InterPro"/>
</dbReference>
<dbReference type="EMBL" id="CP012332">
    <property type="protein sequence ID" value="AKU89702.1"/>
    <property type="molecule type" value="Genomic_DNA"/>
</dbReference>
<dbReference type="GO" id="GO:0005524">
    <property type="term" value="F:ATP binding"/>
    <property type="evidence" value="ECO:0007669"/>
    <property type="project" value="UniProtKB-KW"/>
</dbReference>
<dbReference type="STRING" id="1391653.AKJ08_0089"/>
<evidence type="ECO:0000313" key="4">
    <source>
        <dbReference type="EMBL" id="AKU89702.1"/>
    </source>
</evidence>
<dbReference type="Pfam" id="PF13538">
    <property type="entry name" value="UvrD_C_2"/>
    <property type="match status" value="1"/>
</dbReference>
<keyword evidence="5" id="KW-1185">Reference proteome</keyword>
<gene>
    <name evidence="4" type="ORF">AKJ08_0089</name>
</gene>
<dbReference type="InterPro" id="IPR050534">
    <property type="entry name" value="Coronavir_polyprotein_1ab"/>
</dbReference>
<proteinExistence type="inferred from homology"/>
<evidence type="ECO:0000256" key="2">
    <source>
        <dbReference type="ARBA" id="ARBA00022840"/>
    </source>
</evidence>
<keyword evidence="2" id="KW-0067">ATP-binding</keyword>
<dbReference type="CDD" id="cd18809">
    <property type="entry name" value="SF1_C_RecD"/>
    <property type="match status" value="1"/>
</dbReference>
<dbReference type="SUPFAM" id="SSF52540">
    <property type="entry name" value="P-loop containing nucleoside triphosphate hydrolases"/>
    <property type="match status" value="1"/>
</dbReference>
<dbReference type="PANTHER" id="PTHR43788">
    <property type="entry name" value="DNA2/NAM7 HELICASE FAMILY MEMBER"/>
    <property type="match status" value="1"/>
</dbReference>
<dbReference type="KEGG" id="vin:AKJ08_0089"/>
<dbReference type="GO" id="GO:0008854">
    <property type="term" value="F:exodeoxyribonuclease V activity"/>
    <property type="evidence" value="ECO:0007669"/>
    <property type="project" value="InterPro"/>
</dbReference>
<feature type="domain" description="UvrD-like helicase C-terminal" evidence="3">
    <location>
        <begin position="591"/>
        <end position="638"/>
    </location>
</feature>
<dbReference type="GO" id="GO:0006310">
    <property type="term" value="P:DNA recombination"/>
    <property type="evidence" value="ECO:0007669"/>
    <property type="project" value="InterPro"/>
</dbReference>
<dbReference type="InterPro" id="IPR006344">
    <property type="entry name" value="RecD"/>
</dbReference>
<name>A0A0K1P883_9BACT</name>
<organism evidence="4 5">
    <name type="scientific">Vulgatibacter incomptus</name>
    <dbReference type="NCBI Taxonomy" id="1391653"/>
    <lineage>
        <taxon>Bacteria</taxon>
        <taxon>Pseudomonadati</taxon>
        <taxon>Myxococcota</taxon>
        <taxon>Myxococcia</taxon>
        <taxon>Myxococcales</taxon>
        <taxon>Cystobacterineae</taxon>
        <taxon>Vulgatibacteraceae</taxon>
        <taxon>Vulgatibacter</taxon>
    </lineage>
</organism>
<dbReference type="GO" id="GO:0006302">
    <property type="term" value="P:double-strand break repair"/>
    <property type="evidence" value="ECO:0007669"/>
    <property type="project" value="InterPro"/>
</dbReference>
<dbReference type="GO" id="GO:0003678">
    <property type="term" value="F:DNA helicase activity"/>
    <property type="evidence" value="ECO:0007669"/>
    <property type="project" value="UniProtKB-ARBA"/>
</dbReference>
<protein>
    <submittedName>
        <fullName evidence="4">Exodeoxyribonuclease V alpha chain</fullName>
    </submittedName>
</protein>
<dbReference type="Gene3D" id="3.40.50.300">
    <property type="entry name" value="P-loop containing nucleotide triphosphate hydrolases"/>
    <property type="match status" value="2"/>
</dbReference>
<dbReference type="CDD" id="cd17933">
    <property type="entry name" value="DEXSc_RecD-like"/>
    <property type="match status" value="1"/>
</dbReference>
<dbReference type="InterPro" id="IPR027417">
    <property type="entry name" value="P-loop_NTPase"/>
</dbReference>
<evidence type="ECO:0000313" key="5">
    <source>
        <dbReference type="Proteomes" id="UP000055590"/>
    </source>
</evidence>
<dbReference type="Gene3D" id="2.30.30.940">
    <property type="match status" value="1"/>
</dbReference>
<dbReference type="OrthoDB" id="9763659at2"/>
<dbReference type="Pfam" id="PF13245">
    <property type="entry name" value="AAA_19"/>
    <property type="match status" value="1"/>
</dbReference>
<dbReference type="InterPro" id="IPR027785">
    <property type="entry name" value="UvrD-like_helicase_C"/>
</dbReference>
<dbReference type="PATRIC" id="fig|1391653.3.peg.96"/>
<evidence type="ECO:0000259" key="3">
    <source>
        <dbReference type="Pfam" id="PF13538"/>
    </source>
</evidence>
<dbReference type="Proteomes" id="UP000055590">
    <property type="component" value="Chromosome"/>
</dbReference>